<dbReference type="PROSITE" id="PS50092">
    <property type="entry name" value="TSP1"/>
    <property type="match status" value="1"/>
</dbReference>
<proteinExistence type="predicted"/>
<organism evidence="2 3">
    <name type="scientific">Amphimedon queenslandica</name>
    <name type="common">Sponge</name>
    <dbReference type="NCBI Taxonomy" id="400682"/>
    <lineage>
        <taxon>Eukaryota</taxon>
        <taxon>Metazoa</taxon>
        <taxon>Porifera</taxon>
        <taxon>Demospongiae</taxon>
        <taxon>Heteroscleromorpha</taxon>
        <taxon>Haplosclerida</taxon>
        <taxon>Niphatidae</taxon>
        <taxon>Amphimedon</taxon>
    </lineage>
</organism>
<dbReference type="KEGG" id="aqu:109580224"/>
<sequence>MSSLMSFALLFLCIFVSFKCSASNVVKRETDRMAMATCTNASACSVTCGGGCMIQYCRCEDQAGAALQLCGSQPCCNIGDFRNGSNPLSCIQCNMQACPGGPASVNEFIPHTGTFTLVDSVTGMIAVTTTRDAAMISITIQVPDPTGYSTTFNTTRTTTQMGTQTSFSASQGFSAPTYEISNGMIKINGQSLIATGSFLAVRTIPSTGSFSYTGSAGFYKLGTGSGVATFSGYMPYYYISPFGHLYEYSGPKAVQVKATGKVFVRLNQVRNERLIITSENSYITGELSKQSGAAMTIEPVGAGAAIGFNFRGTGTNAFTITSSTNVRTAVSPTSYTGSTLMVGSMTFNNIDNVLLAGEGFEQYRSASNEATAFVSYDSFFINAHNAVFSTSSKVTAMIQEGQMFLAGGGTSQAAYTVEGNRVKYGGVTVFTINSGFTESDIAGPVLLSYNGQALSGSANNTGIESFAYNVGNTNGIAFNGDATVSSGPDINVRLYVSGSEAFATSSQSLNDNITAATMPRTITGLRAMYTTVLESGNTGILQLNGQNVVEFTGSAMSVTLNDGDAVSYSGGTISFTPCNSRGPFTGISMFTYAPNGQNIVQYNPIASKTFNVDSSYQIVVDSNGNTLLTNDGMVKGLLSNPQFGVTFSNRDAQGNFFLMIRCSSIERMGRNTARHEVPTGGTVRLLGTSFGGIMNGNAIFLGVTASLVQTYYSNETIPTTVSGTPPYNQTAMTIFYVYITGDPGATATVFITDRATLDAAINSELLRPVATSTPDPAIPGPGTTAPPPVTTSGITVVIRNDEMGNPIVRAMNRNTGSDTNIISLTGGSQLNISTGQTIEYKHPNLSIVKPGGIRQRLSGNIFECIYFRDGDLQSFFQNATTTASRDGLLVASEISGTAFFTDDSETIDTIRSANPPTTFSGGVIIIDGNPVLTIGGSVTNPITENTTLSVSSVQSVRFSNSRYSVINQDGSTAFRSKNQMFNTLIQYQSNSDQVNVLSLTSTEVAFQGPQTISVSSDRIIVSNRPEINNAIDAVISPPSQTVGTRVDSNNNTILVIGGRDILPMNNALVRRVQSYEFISYNNSLINVTNAITDKMSGSMIPANVFTTYTPNDDEPISFNESASSMPFGFGYLYYTPINDSFFVSRPDVASTIFSIFNVTSTLPPPPATMTPIPEEPISPGNPDTAFVLNSDGSSWVPYAYTPCSRTCGGGIRVRQLKCQTPAGDHVRTCTQPTEPTSTDIPPSIKVCSLQDCNNPNTILNVPAPDVSEVNMTITGVPGSAIYGRGIYYITSSASDDTYMITFNSHCMKTGSTYKIVQERVNGALVTNNNINLETNFVDRILNSTITDFTVNYNYNGMMFPVTVIRSDGFHDDEVVTTSGSVSYNNGVLIFDMRNLYGFTMVTKLDRLQSIMFVNSFPQDDFAETSVLQHQCD</sequence>
<keyword evidence="3" id="KW-1185">Reference proteome</keyword>
<evidence type="ECO:0000256" key="1">
    <source>
        <dbReference type="SAM" id="SignalP"/>
    </source>
</evidence>
<evidence type="ECO:0008006" key="4">
    <source>
        <dbReference type="Google" id="ProtNLM"/>
    </source>
</evidence>
<dbReference type="Proteomes" id="UP000007879">
    <property type="component" value="Unassembled WGS sequence"/>
</dbReference>
<dbReference type="InterPro" id="IPR036383">
    <property type="entry name" value="TSP1_rpt_sf"/>
</dbReference>
<dbReference type="Pfam" id="PF19030">
    <property type="entry name" value="TSP1_ADAMTS"/>
    <property type="match status" value="1"/>
</dbReference>
<dbReference type="SMART" id="SM00209">
    <property type="entry name" value="TSP1"/>
    <property type="match status" value="2"/>
</dbReference>
<feature type="chain" id="PRO_5042838655" description="VWFD domain-containing protein" evidence="1">
    <location>
        <begin position="23"/>
        <end position="1432"/>
    </location>
</feature>
<evidence type="ECO:0000313" key="2">
    <source>
        <dbReference type="EnsemblMetazoa" id="XP_019848746.1"/>
    </source>
</evidence>
<dbReference type="SUPFAM" id="SSF82895">
    <property type="entry name" value="TSP-1 type 1 repeat"/>
    <property type="match status" value="1"/>
</dbReference>
<dbReference type="GeneID" id="109580224"/>
<dbReference type="Gene3D" id="2.20.100.10">
    <property type="entry name" value="Thrombospondin type-1 (TSP1) repeat"/>
    <property type="match status" value="1"/>
</dbReference>
<name>A0AAN0IWD3_AMPQE</name>
<dbReference type="EnsemblMetazoa" id="XM_019993187.1">
    <property type="protein sequence ID" value="XP_019848746.1"/>
    <property type="gene ID" value="LOC109580224"/>
</dbReference>
<keyword evidence="1" id="KW-0732">Signal</keyword>
<reference evidence="3" key="1">
    <citation type="journal article" date="2010" name="Nature">
        <title>The Amphimedon queenslandica genome and the evolution of animal complexity.</title>
        <authorList>
            <person name="Srivastava M."/>
            <person name="Simakov O."/>
            <person name="Chapman J."/>
            <person name="Fahey B."/>
            <person name="Gauthier M.E."/>
            <person name="Mitros T."/>
            <person name="Richards G.S."/>
            <person name="Conaco C."/>
            <person name="Dacre M."/>
            <person name="Hellsten U."/>
            <person name="Larroux C."/>
            <person name="Putnam N.H."/>
            <person name="Stanke M."/>
            <person name="Adamska M."/>
            <person name="Darling A."/>
            <person name="Degnan S.M."/>
            <person name="Oakley T.H."/>
            <person name="Plachetzki D.C."/>
            <person name="Zhai Y."/>
            <person name="Adamski M."/>
            <person name="Calcino A."/>
            <person name="Cummins S.F."/>
            <person name="Goodstein D.M."/>
            <person name="Harris C."/>
            <person name="Jackson D.J."/>
            <person name="Leys S.P."/>
            <person name="Shu S."/>
            <person name="Woodcroft B.J."/>
            <person name="Vervoort M."/>
            <person name="Kosik K.S."/>
            <person name="Manning G."/>
            <person name="Degnan B.M."/>
            <person name="Rokhsar D.S."/>
        </authorList>
    </citation>
    <scope>NUCLEOTIDE SEQUENCE [LARGE SCALE GENOMIC DNA]</scope>
</reference>
<reference evidence="2" key="2">
    <citation type="submission" date="2024-06" db="UniProtKB">
        <authorList>
            <consortium name="EnsemblMetazoa"/>
        </authorList>
    </citation>
    <scope>IDENTIFICATION</scope>
</reference>
<protein>
    <recommendedName>
        <fullName evidence="4">VWFD domain-containing protein</fullName>
    </recommendedName>
</protein>
<evidence type="ECO:0000313" key="3">
    <source>
        <dbReference type="Proteomes" id="UP000007879"/>
    </source>
</evidence>
<accession>A0AAN0IWD3</accession>
<dbReference type="RefSeq" id="XP_019848746.1">
    <property type="nucleotide sequence ID" value="XM_019993187.1"/>
</dbReference>
<feature type="signal peptide" evidence="1">
    <location>
        <begin position="1"/>
        <end position="22"/>
    </location>
</feature>
<dbReference type="InterPro" id="IPR000884">
    <property type="entry name" value="TSP1_rpt"/>
</dbReference>